<name>A0A3N4JQ49_9PEZI</name>
<gene>
    <name evidence="2" type="ORF">L873DRAFT_1806947</name>
</gene>
<dbReference type="EMBL" id="ML120388">
    <property type="protein sequence ID" value="RPA99387.1"/>
    <property type="molecule type" value="Genomic_DNA"/>
</dbReference>
<keyword evidence="1" id="KW-0472">Membrane</keyword>
<keyword evidence="3" id="KW-1185">Reference proteome</keyword>
<sequence>MVHFGRFFSAAKVVFKYYKKGRFALSGMLTGGAFVLWTHGMGLVILLSGREL</sequence>
<reference evidence="2 3" key="1">
    <citation type="journal article" date="2018" name="Nat. Ecol. Evol.">
        <title>Pezizomycetes genomes reveal the molecular basis of ectomycorrhizal truffle lifestyle.</title>
        <authorList>
            <person name="Murat C."/>
            <person name="Payen T."/>
            <person name="Noel B."/>
            <person name="Kuo A."/>
            <person name="Morin E."/>
            <person name="Chen J."/>
            <person name="Kohler A."/>
            <person name="Krizsan K."/>
            <person name="Balestrini R."/>
            <person name="Da Silva C."/>
            <person name="Montanini B."/>
            <person name="Hainaut M."/>
            <person name="Levati E."/>
            <person name="Barry K.W."/>
            <person name="Belfiori B."/>
            <person name="Cichocki N."/>
            <person name="Clum A."/>
            <person name="Dockter R.B."/>
            <person name="Fauchery L."/>
            <person name="Guy J."/>
            <person name="Iotti M."/>
            <person name="Le Tacon F."/>
            <person name="Lindquist E.A."/>
            <person name="Lipzen A."/>
            <person name="Malagnac F."/>
            <person name="Mello A."/>
            <person name="Molinier V."/>
            <person name="Miyauchi S."/>
            <person name="Poulain J."/>
            <person name="Riccioni C."/>
            <person name="Rubini A."/>
            <person name="Sitrit Y."/>
            <person name="Splivallo R."/>
            <person name="Traeger S."/>
            <person name="Wang M."/>
            <person name="Zifcakova L."/>
            <person name="Wipf D."/>
            <person name="Zambonelli A."/>
            <person name="Paolocci F."/>
            <person name="Nowrousian M."/>
            <person name="Ottonello S."/>
            <person name="Baldrian P."/>
            <person name="Spatafora J.W."/>
            <person name="Henrissat B."/>
            <person name="Nagy L.G."/>
            <person name="Aury J.M."/>
            <person name="Wincker P."/>
            <person name="Grigoriev I.V."/>
            <person name="Bonfante P."/>
            <person name="Martin F.M."/>
        </authorList>
    </citation>
    <scope>NUCLEOTIDE SEQUENCE [LARGE SCALE GENOMIC DNA]</scope>
    <source>
        <strain evidence="2 3">120613-1</strain>
    </source>
</reference>
<organism evidence="2 3">
    <name type="scientific">Choiromyces venosus 120613-1</name>
    <dbReference type="NCBI Taxonomy" id="1336337"/>
    <lineage>
        <taxon>Eukaryota</taxon>
        <taxon>Fungi</taxon>
        <taxon>Dikarya</taxon>
        <taxon>Ascomycota</taxon>
        <taxon>Pezizomycotina</taxon>
        <taxon>Pezizomycetes</taxon>
        <taxon>Pezizales</taxon>
        <taxon>Tuberaceae</taxon>
        <taxon>Choiromyces</taxon>
    </lineage>
</organism>
<keyword evidence="1" id="KW-0812">Transmembrane</keyword>
<protein>
    <submittedName>
        <fullName evidence="2">Uncharacterized protein</fullName>
    </submittedName>
</protein>
<dbReference type="AlphaFoldDB" id="A0A3N4JQ49"/>
<evidence type="ECO:0000313" key="2">
    <source>
        <dbReference type="EMBL" id="RPA99387.1"/>
    </source>
</evidence>
<evidence type="ECO:0000313" key="3">
    <source>
        <dbReference type="Proteomes" id="UP000276215"/>
    </source>
</evidence>
<proteinExistence type="predicted"/>
<feature type="transmembrane region" description="Helical" evidence="1">
    <location>
        <begin position="23"/>
        <end position="47"/>
    </location>
</feature>
<dbReference type="Proteomes" id="UP000276215">
    <property type="component" value="Unassembled WGS sequence"/>
</dbReference>
<evidence type="ECO:0000256" key="1">
    <source>
        <dbReference type="SAM" id="Phobius"/>
    </source>
</evidence>
<accession>A0A3N4JQ49</accession>
<keyword evidence="1" id="KW-1133">Transmembrane helix</keyword>